<protein>
    <recommendedName>
        <fullName evidence="3">Kinesin motor domain-containing protein</fullName>
    </recommendedName>
</protein>
<dbReference type="InterPro" id="IPR027640">
    <property type="entry name" value="Kinesin-like_fam"/>
</dbReference>
<dbReference type="InterPro" id="IPR027417">
    <property type="entry name" value="P-loop_NTPase"/>
</dbReference>
<dbReference type="EMBL" id="JAPMOS010000365">
    <property type="protein sequence ID" value="KAJ4452867.1"/>
    <property type="molecule type" value="Genomic_DNA"/>
</dbReference>
<evidence type="ECO:0000313" key="4">
    <source>
        <dbReference type="EMBL" id="KAJ4452867.1"/>
    </source>
</evidence>
<proteinExistence type="inferred from homology"/>
<feature type="domain" description="Kinesin motor" evidence="3">
    <location>
        <begin position="1"/>
        <end position="119"/>
    </location>
</feature>
<organism evidence="4 5">
    <name type="scientific">Paratrimastix pyriformis</name>
    <dbReference type="NCBI Taxonomy" id="342808"/>
    <lineage>
        <taxon>Eukaryota</taxon>
        <taxon>Metamonada</taxon>
        <taxon>Preaxostyla</taxon>
        <taxon>Paratrimastigidae</taxon>
        <taxon>Paratrimastix</taxon>
    </lineage>
</organism>
<dbReference type="PANTHER" id="PTHR47972:SF28">
    <property type="entry name" value="KINESIN-LIKE PROTEIN KLP-3"/>
    <property type="match status" value="1"/>
</dbReference>
<dbReference type="PANTHER" id="PTHR47972">
    <property type="entry name" value="KINESIN-LIKE PROTEIN KLP-3"/>
    <property type="match status" value="1"/>
</dbReference>
<dbReference type="SUPFAM" id="SSF52540">
    <property type="entry name" value="P-loop containing nucleoside triphosphate hydrolases"/>
    <property type="match status" value="1"/>
</dbReference>
<sequence>MTLGTSFPHTRQINSADDYERLRRILQSRRSTQLAHSVSDSAREQQRIAKSLGTLGDVLTAIACRHAYIPYRQSRLTMLLHDALACESQVVLVANVFVDEQHAPETLNTLLFGARIKAAPEAAPPGSSPRDRTWRAASSSLRSPPVTPGTSSEPLQAYLPLSPRR</sequence>
<keyword evidence="5" id="KW-1185">Reference proteome</keyword>
<feature type="region of interest" description="Disordered" evidence="2">
    <location>
        <begin position="120"/>
        <end position="165"/>
    </location>
</feature>
<name>A0ABQ8U5L3_9EUKA</name>
<comment type="caution">
    <text evidence="1">Lacks conserved residue(s) required for the propagation of feature annotation.</text>
</comment>
<dbReference type="InterPro" id="IPR001752">
    <property type="entry name" value="Kinesin_motor_dom"/>
</dbReference>
<accession>A0ABQ8U5L3</accession>
<dbReference type="Gene3D" id="3.40.850.10">
    <property type="entry name" value="Kinesin motor domain"/>
    <property type="match status" value="1"/>
</dbReference>
<evidence type="ECO:0000256" key="1">
    <source>
        <dbReference type="PROSITE-ProRule" id="PRU00283"/>
    </source>
</evidence>
<evidence type="ECO:0000259" key="3">
    <source>
        <dbReference type="PROSITE" id="PS50067"/>
    </source>
</evidence>
<dbReference type="PROSITE" id="PS50067">
    <property type="entry name" value="KINESIN_MOTOR_2"/>
    <property type="match status" value="1"/>
</dbReference>
<comment type="caution">
    <text evidence="4">The sequence shown here is derived from an EMBL/GenBank/DDBJ whole genome shotgun (WGS) entry which is preliminary data.</text>
</comment>
<dbReference type="Pfam" id="PF00225">
    <property type="entry name" value="Kinesin"/>
    <property type="match status" value="1"/>
</dbReference>
<feature type="compositionally biased region" description="Polar residues" evidence="2">
    <location>
        <begin position="136"/>
        <end position="154"/>
    </location>
</feature>
<reference evidence="4" key="1">
    <citation type="journal article" date="2022" name="bioRxiv">
        <title>Genomics of Preaxostyla Flagellates Illuminates Evolutionary Transitions and the Path Towards Mitochondrial Loss.</title>
        <authorList>
            <person name="Novak L.V.F."/>
            <person name="Treitli S.C."/>
            <person name="Pyrih J."/>
            <person name="Halakuc P."/>
            <person name="Pipaliya S.V."/>
            <person name="Vacek V."/>
            <person name="Brzon O."/>
            <person name="Soukal P."/>
            <person name="Eme L."/>
            <person name="Dacks J.B."/>
            <person name="Karnkowska A."/>
            <person name="Elias M."/>
            <person name="Hampl V."/>
        </authorList>
    </citation>
    <scope>NUCLEOTIDE SEQUENCE</scope>
    <source>
        <strain evidence="4">RCP-MX</strain>
    </source>
</reference>
<evidence type="ECO:0000256" key="2">
    <source>
        <dbReference type="SAM" id="MobiDB-lite"/>
    </source>
</evidence>
<dbReference type="InterPro" id="IPR036961">
    <property type="entry name" value="Kinesin_motor_dom_sf"/>
</dbReference>
<gene>
    <name evidence="4" type="ORF">PAPYR_12844</name>
</gene>
<dbReference type="Proteomes" id="UP001141327">
    <property type="component" value="Unassembled WGS sequence"/>
</dbReference>
<comment type="similarity">
    <text evidence="1">Belongs to the TRAFAC class myosin-kinesin ATPase superfamily. Kinesin family.</text>
</comment>
<evidence type="ECO:0000313" key="5">
    <source>
        <dbReference type="Proteomes" id="UP001141327"/>
    </source>
</evidence>